<accession>A0A6S7HCW1</accession>
<dbReference type="Pfam" id="PF00270">
    <property type="entry name" value="DEAD"/>
    <property type="match status" value="1"/>
</dbReference>
<dbReference type="Pfam" id="PF16124">
    <property type="entry name" value="RecQ_Zn_bind"/>
    <property type="match status" value="1"/>
</dbReference>
<dbReference type="OrthoDB" id="10261556at2759"/>
<dbReference type="PANTHER" id="PTHR13710:SF120">
    <property type="entry name" value="BIFUNCTIONAL 3'-5' EXONUCLEASE_ATP-DEPENDENT HELICASE WRN"/>
    <property type="match status" value="1"/>
</dbReference>
<gene>
    <name evidence="9" type="ORF">PACLA_8A016252</name>
</gene>
<keyword evidence="10" id="KW-1185">Reference proteome</keyword>
<dbReference type="Proteomes" id="UP001152795">
    <property type="component" value="Unassembled WGS sequence"/>
</dbReference>
<dbReference type="NCBIfam" id="TIGR00614">
    <property type="entry name" value="recQ_fam"/>
    <property type="match status" value="1"/>
</dbReference>
<dbReference type="CDD" id="cd18794">
    <property type="entry name" value="SF2_C_RecQ"/>
    <property type="match status" value="1"/>
</dbReference>
<dbReference type="GO" id="GO:0043138">
    <property type="term" value="F:3'-5' DNA helicase activity"/>
    <property type="evidence" value="ECO:0007669"/>
    <property type="project" value="UniProtKB-EC"/>
</dbReference>
<keyword evidence="5 7" id="KW-0067">ATP-binding</keyword>
<dbReference type="SMART" id="SM00487">
    <property type="entry name" value="DEXDc"/>
    <property type="match status" value="1"/>
</dbReference>
<dbReference type="InterPro" id="IPR014001">
    <property type="entry name" value="Helicase_ATP-bd"/>
</dbReference>
<dbReference type="PROSITE" id="PS51192">
    <property type="entry name" value="HELICASE_ATP_BIND_1"/>
    <property type="match status" value="1"/>
</dbReference>
<feature type="non-terminal residue" evidence="9">
    <location>
        <position position="1"/>
    </location>
</feature>
<comment type="caution">
    <text evidence="9">The sequence shown here is derived from an EMBL/GenBank/DDBJ whole genome shotgun (WGS) entry which is preliminary data.</text>
</comment>
<keyword evidence="3 7" id="KW-0378">Hydrolase</keyword>
<evidence type="ECO:0000256" key="4">
    <source>
        <dbReference type="ARBA" id="ARBA00022806"/>
    </source>
</evidence>
<dbReference type="InterPro" id="IPR032284">
    <property type="entry name" value="RecQ_Zn-bd"/>
</dbReference>
<dbReference type="AlphaFoldDB" id="A0A6S7HCW1"/>
<dbReference type="EC" id="5.6.2.4" evidence="7"/>
<evidence type="ECO:0000256" key="5">
    <source>
        <dbReference type="ARBA" id="ARBA00022840"/>
    </source>
</evidence>
<dbReference type="Pfam" id="PF00271">
    <property type="entry name" value="Helicase_C"/>
    <property type="match status" value="1"/>
</dbReference>
<keyword evidence="2 7" id="KW-0547">Nucleotide-binding</keyword>
<dbReference type="SUPFAM" id="SSF52540">
    <property type="entry name" value="P-loop containing nucleoside triphosphate hydrolases"/>
    <property type="match status" value="2"/>
</dbReference>
<dbReference type="GO" id="GO:0005694">
    <property type="term" value="C:chromosome"/>
    <property type="evidence" value="ECO:0007669"/>
    <property type="project" value="TreeGrafter"/>
</dbReference>
<dbReference type="GO" id="GO:0005524">
    <property type="term" value="F:ATP binding"/>
    <property type="evidence" value="ECO:0007669"/>
    <property type="project" value="UniProtKB-KW"/>
</dbReference>
<dbReference type="GO" id="GO:0000724">
    <property type="term" value="P:double-strand break repair via homologous recombination"/>
    <property type="evidence" value="ECO:0007669"/>
    <property type="project" value="TreeGrafter"/>
</dbReference>
<comment type="similarity">
    <text evidence="1 7">Belongs to the helicase family. RecQ subfamily.</text>
</comment>
<evidence type="ECO:0000256" key="8">
    <source>
        <dbReference type="SAM" id="MobiDB-lite"/>
    </source>
</evidence>
<dbReference type="PROSITE" id="PS51194">
    <property type="entry name" value="HELICASE_CTER"/>
    <property type="match status" value="1"/>
</dbReference>
<organism evidence="9 10">
    <name type="scientific">Paramuricea clavata</name>
    <name type="common">Red gorgonian</name>
    <name type="synonym">Violescent sea-whip</name>
    <dbReference type="NCBI Taxonomy" id="317549"/>
    <lineage>
        <taxon>Eukaryota</taxon>
        <taxon>Metazoa</taxon>
        <taxon>Cnidaria</taxon>
        <taxon>Anthozoa</taxon>
        <taxon>Octocorallia</taxon>
        <taxon>Malacalcyonacea</taxon>
        <taxon>Plexauridae</taxon>
        <taxon>Paramuricea</taxon>
    </lineage>
</organism>
<dbReference type="FunFam" id="3.40.50.300:FF:000941">
    <property type="entry name" value="Werner syndrome RecQ like helicase"/>
    <property type="match status" value="1"/>
</dbReference>
<dbReference type="InterPro" id="IPR004589">
    <property type="entry name" value="DNA_helicase_ATP-dep_RecQ"/>
</dbReference>
<evidence type="ECO:0000256" key="6">
    <source>
        <dbReference type="ARBA" id="ARBA00034617"/>
    </source>
</evidence>
<dbReference type="PANTHER" id="PTHR13710">
    <property type="entry name" value="DNA HELICASE RECQ FAMILY MEMBER"/>
    <property type="match status" value="1"/>
</dbReference>
<comment type="subcellular location">
    <subcellularLocation>
        <location evidence="7">Nucleus</location>
    </subcellularLocation>
</comment>
<feature type="region of interest" description="Disordered" evidence="8">
    <location>
        <begin position="62"/>
        <end position="84"/>
    </location>
</feature>
<keyword evidence="4 7" id="KW-0347">Helicase</keyword>
<evidence type="ECO:0000256" key="2">
    <source>
        <dbReference type="ARBA" id="ARBA00022741"/>
    </source>
</evidence>
<dbReference type="InterPro" id="IPR001650">
    <property type="entry name" value="Helicase_C-like"/>
</dbReference>
<evidence type="ECO:0000256" key="3">
    <source>
        <dbReference type="ARBA" id="ARBA00022801"/>
    </source>
</evidence>
<reference evidence="9" key="1">
    <citation type="submission" date="2020-04" db="EMBL/GenBank/DDBJ databases">
        <authorList>
            <person name="Alioto T."/>
            <person name="Alioto T."/>
            <person name="Gomez Garrido J."/>
        </authorList>
    </citation>
    <scope>NUCLEOTIDE SEQUENCE</scope>
    <source>
        <strain evidence="9">A484AB</strain>
    </source>
</reference>
<dbReference type="Gene3D" id="3.40.50.300">
    <property type="entry name" value="P-loop containing nucleotide triphosphate hydrolases"/>
    <property type="match status" value="2"/>
</dbReference>
<comment type="catalytic activity">
    <reaction evidence="6 7">
        <text>Couples ATP hydrolysis with the unwinding of duplex DNA by translocating in the 3'-5' direction.</text>
        <dbReference type="EC" id="5.6.2.4"/>
    </reaction>
</comment>
<dbReference type="GO" id="GO:0016787">
    <property type="term" value="F:hydrolase activity"/>
    <property type="evidence" value="ECO:0007669"/>
    <property type="project" value="UniProtKB-KW"/>
</dbReference>
<dbReference type="SMART" id="SM00490">
    <property type="entry name" value="HELICc"/>
    <property type="match status" value="1"/>
</dbReference>
<dbReference type="GO" id="GO:0003676">
    <property type="term" value="F:nucleic acid binding"/>
    <property type="evidence" value="ECO:0007669"/>
    <property type="project" value="InterPro"/>
</dbReference>
<dbReference type="InterPro" id="IPR011545">
    <property type="entry name" value="DEAD/DEAH_box_helicase_dom"/>
</dbReference>
<proteinExistence type="inferred from homology"/>
<protein>
    <recommendedName>
        <fullName evidence="7">ATP-dependent DNA helicase</fullName>
        <ecNumber evidence="7">5.6.2.4</ecNumber>
    </recommendedName>
</protein>
<evidence type="ECO:0000256" key="7">
    <source>
        <dbReference type="RuleBase" id="RU364117"/>
    </source>
</evidence>
<dbReference type="GO" id="GO:0005737">
    <property type="term" value="C:cytoplasm"/>
    <property type="evidence" value="ECO:0007669"/>
    <property type="project" value="TreeGrafter"/>
</dbReference>
<sequence>MKTSASPVSNQKCNEILSESELSAFVKDENSICEIDDDDWGDFDDIDNFISEVDVDELCNRSMQDSNQSSSPPDVPSSPEEEKPEAKYTDFLKTYFGHSNFRPMQWKIISSIIDKKRDVCVVMSTGYGKSLCYQYPAIYTGKTTIVVSPLISLMQDQVQKLEVFNIPACYLGSAQSNHVSLKAGVMRGEYRIVYVTPEYITLDTEFLPNVQKNVGIVCVAIDEAHCVSQWGHDFRVSYRNLGNIKTNLPDVVIVALTATATATVQKDICSSLKLKNPLEVQTSFNRPNLFLEVNRKTSSVAHDLKSLLIQKSKRNLNKSFEGSTIVYCPTKKVTESVADELKGVGVNCEAYHAGLSKERRTRAHSMFIRDEVQCIVATVAFGMGIDKPDVRSVVHYGAPKDIESYYQEIGRAGRDGLPSACYVYYNTSDFALSRHFAYAITNEKFRNHKLAMIQKLEQYLNTTSCRRRHILSHFGEILPQEKNSEEECCDNCQR</sequence>
<comment type="catalytic activity">
    <reaction evidence="7">
        <text>ATP + H2O = ADP + phosphate + H(+)</text>
        <dbReference type="Rhea" id="RHEA:13065"/>
        <dbReference type="ChEBI" id="CHEBI:15377"/>
        <dbReference type="ChEBI" id="CHEBI:15378"/>
        <dbReference type="ChEBI" id="CHEBI:30616"/>
        <dbReference type="ChEBI" id="CHEBI:43474"/>
        <dbReference type="ChEBI" id="CHEBI:456216"/>
    </reaction>
</comment>
<dbReference type="InterPro" id="IPR027417">
    <property type="entry name" value="P-loop_NTPase"/>
</dbReference>
<dbReference type="GO" id="GO:0000723">
    <property type="term" value="P:telomere maintenance"/>
    <property type="evidence" value="ECO:0007669"/>
    <property type="project" value="TreeGrafter"/>
</dbReference>
<evidence type="ECO:0000313" key="10">
    <source>
        <dbReference type="Proteomes" id="UP001152795"/>
    </source>
</evidence>
<evidence type="ECO:0000256" key="1">
    <source>
        <dbReference type="ARBA" id="ARBA00005446"/>
    </source>
</evidence>
<name>A0A6S7HCW1_PARCT</name>
<dbReference type="GO" id="GO:0005654">
    <property type="term" value="C:nucleoplasm"/>
    <property type="evidence" value="ECO:0007669"/>
    <property type="project" value="TreeGrafter"/>
</dbReference>
<dbReference type="GO" id="GO:0009378">
    <property type="term" value="F:four-way junction helicase activity"/>
    <property type="evidence" value="ECO:0007669"/>
    <property type="project" value="TreeGrafter"/>
</dbReference>
<evidence type="ECO:0000313" key="9">
    <source>
        <dbReference type="EMBL" id="CAB4002126.1"/>
    </source>
</evidence>
<keyword evidence="7" id="KW-0539">Nucleus</keyword>
<dbReference type="EMBL" id="CACRXK020004263">
    <property type="protein sequence ID" value="CAB4002126.1"/>
    <property type="molecule type" value="Genomic_DNA"/>
</dbReference>